<evidence type="ECO:0000313" key="3">
    <source>
        <dbReference type="EMBL" id="QIM52596.1"/>
    </source>
</evidence>
<gene>
    <name evidence="3" type="ORF">G9Q37_10780</name>
</gene>
<keyword evidence="4" id="KW-1185">Reference proteome</keyword>
<feature type="signal peptide" evidence="2">
    <location>
        <begin position="1"/>
        <end position="34"/>
    </location>
</feature>
<evidence type="ECO:0000313" key="4">
    <source>
        <dbReference type="Proteomes" id="UP000503162"/>
    </source>
</evidence>
<feature type="chain" id="PRO_5026159886" evidence="2">
    <location>
        <begin position="35"/>
        <end position="354"/>
    </location>
</feature>
<organism evidence="3 4">
    <name type="scientific">Hydrogenophaga crocea</name>
    <dbReference type="NCBI Taxonomy" id="2716225"/>
    <lineage>
        <taxon>Bacteria</taxon>
        <taxon>Pseudomonadati</taxon>
        <taxon>Pseudomonadota</taxon>
        <taxon>Betaproteobacteria</taxon>
        <taxon>Burkholderiales</taxon>
        <taxon>Comamonadaceae</taxon>
        <taxon>Hydrogenophaga</taxon>
    </lineage>
</organism>
<sequence length="354" mass="39042">MTRASPFLARRPLALLLAALLSALLSALAVPARAVSNAPPATDAAHLQGLVSQLDAMDRAELLDLLDQADRCTLARDFPCAEARHRRARLYAHQQRDRAWLAKSKAFLEEERELQAREEKRREREAQRLALEDECARFCPVPAQYRQCVAGQRYVGNCTDGSPTPSLADGMREGFASAMNGAQRLNNIHNQAMNRLQDTQAEQRRATAREEEAQQTRRAQQAALARERQSQAQAPAPSQAAAPARAEAPLYTFNWPGSLSSDSMHASEAEARAEVARLAERARRGETEPTKIQRGLIPDAVSYEWVKTGPTQCRPNTSGGKTLWWCWADTEYRVVSRAPRPSGGNNAPAAGVAR</sequence>
<evidence type="ECO:0000256" key="1">
    <source>
        <dbReference type="SAM" id="MobiDB-lite"/>
    </source>
</evidence>
<accession>A0A6G8IHU5</accession>
<dbReference type="RefSeq" id="WP_166227198.1">
    <property type="nucleotide sequence ID" value="NZ_CP049989.1"/>
</dbReference>
<keyword evidence="2" id="KW-0732">Signal</keyword>
<feature type="compositionally biased region" description="Basic and acidic residues" evidence="1">
    <location>
        <begin position="201"/>
        <end position="215"/>
    </location>
</feature>
<dbReference type="AlphaFoldDB" id="A0A6G8IHU5"/>
<protein>
    <submittedName>
        <fullName evidence="3">DUF406 family protein</fullName>
    </submittedName>
</protein>
<name>A0A6G8IHU5_9BURK</name>
<proteinExistence type="predicted"/>
<reference evidence="3 4" key="1">
    <citation type="submission" date="2020-03" db="EMBL/GenBank/DDBJ databases">
        <title>Hydrogenophaga sp. nov. isolated from cyanobacterial mat.</title>
        <authorList>
            <person name="Thorat V."/>
            <person name="Kirdat K."/>
            <person name="Tiwarekar B."/>
            <person name="Costa E.D."/>
            <person name="Yadav A."/>
        </authorList>
    </citation>
    <scope>NUCLEOTIDE SEQUENCE [LARGE SCALE GENOMIC DNA]</scope>
    <source>
        <strain evidence="3 4">BA0156</strain>
    </source>
</reference>
<dbReference type="KEGG" id="hcz:G9Q37_10780"/>
<dbReference type="Proteomes" id="UP000503162">
    <property type="component" value="Chromosome"/>
</dbReference>
<feature type="compositionally biased region" description="Low complexity" evidence="1">
    <location>
        <begin position="216"/>
        <end position="245"/>
    </location>
</feature>
<evidence type="ECO:0000256" key="2">
    <source>
        <dbReference type="SAM" id="SignalP"/>
    </source>
</evidence>
<feature type="region of interest" description="Disordered" evidence="1">
    <location>
        <begin position="199"/>
        <end position="245"/>
    </location>
</feature>
<dbReference type="EMBL" id="CP049989">
    <property type="protein sequence ID" value="QIM52596.1"/>
    <property type="molecule type" value="Genomic_DNA"/>
</dbReference>